<evidence type="ECO:0000256" key="1">
    <source>
        <dbReference type="SAM" id="MobiDB-lite"/>
    </source>
</evidence>
<protein>
    <submittedName>
        <fullName evidence="3">Uncharacterized protein</fullName>
    </submittedName>
</protein>
<dbReference type="Proteomes" id="UP000677228">
    <property type="component" value="Unassembled WGS sequence"/>
</dbReference>
<dbReference type="Proteomes" id="UP000682733">
    <property type="component" value="Unassembled WGS sequence"/>
</dbReference>
<evidence type="ECO:0000313" key="3">
    <source>
        <dbReference type="EMBL" id="CAF3676920.1"/>
    </source>
</evidence>
<feature type="compositionally biased region" description="Basic and acidic residues" evidence="1">
    <location>
        <begin position="48"/>
        <end position="65"/>
    </location>
</feature>
<dbReference type="EMBL" id="CAJNOK010003289">
    <property type="protein sequence ID" value="CAF0895318.1"/>
    <property type="molecule type" value="Genomic_DNA"/>
</dbReference>
<gene>
    <name evidence="2" type="ORF">OVA965_LOCUS9338</name>
    <name evidence="3" type="ORF">TMI583_LOCUS9334</name>
</gene>
<dbReference type="AlphaFoldDB" id="A0A8S2HTJ8"/>
<comment type="caution">
    <text evidence="3">The sequence shown here is derived from an EMBL/GenBank/DDBJ whole genome shotgun (WGS) entry which is preliminary data.</text>
</comment>
<reference evidence="3" key="1">
    <citation type="submission" date="2021-02" db="EMBL/GenBank/DDBJ databases">
        <authorList>
            <person name="Nowell W R."/>
        </authorList>
    </citation>
    <scope>NUCLEOTIDE SEQUENCE</scope>
</reference>
<proteinExistence type="predicted"/>
<organism evidence="3 4">
    <name type="scientific">Didymodactylos carnosus</name>
    <dbReference type="NCBI Taxonomy" id="1234261"/>
    <lineage>
        <taxon>Eukaryota</taxon>
        <taxon>Metazoa</taxon>
        <taxon>Spiralia</taxon>
        <taxon>Gnathifera</taxon>
        <taxon>Rotifera</taxon>
        <taxon>Eurotatoria</taxon>
        <taxon>Bdelloidea</taxon>
        <taxon>Philodinida</taxon>
        <taxon>Philodinidae</taxon>
        <taxon>Didymodactylos</taxon>
    </lineage>
</organism>
<dbReference type="EMBL" id="CAJOBA010003290">
    <property type="protein sequence ID" value="CAF3676920.1"/>
    <property type="molecule type" value="Genomic_DNA"/>
</dbReference>
<feature type="compositionally biased region" description="Acidic residues" evidence="1">
    <location>
        <begin position="78"/>
        <end position="87"/>
    </location>
</feature>
<accession>A0A8S2HTJ8</accession>
<name>A0A8S2HTJ8_9BILA</name>
<sequence length="389" mass="44624">MIQEIEKNGRFESINFWHTQLNQFFYIAKERVRHTINLICPLVKVEEQKESKDNEQHKMSNDQYERTTTIPQQRTDDDKEQVEEENEEKSRHKRQIQMSERNAAIRKLPHCSYHHGEIPFRHRQRQNRASAVLDASPFDIDGNVLVHLSTVAKLHQLSVQRILNDLHGDVREITQNFNLDDPASIQRIFEIILQDLDEGMPPEYSGVAYNVPYDYVQMLKWLGKPSTRNKADKSTSDEKDMVAVVNKDDEVHHIDFTNPSIVDDVTDLFSFYGKREDAFYDEYPDIEMAARQLVMDQCKKKETSITAGHDEDTCKSGEVSAKRWIIPGNAPFYNKGRGPSIMCSDFMIVDPEMQPDRAPVSGPVETYQSAGWTGFGQAAGPGPVGLAYS</sequence>
<evidence type="ECO:0000313" key="2">
    <source>
        <dbReference type="EMBL" id="CAF0895318.1"/>
    </source>
</evidence>
<feature type="region of interest" description="Disordered" evidence="1">
    <location>
        <begin position="48"/>
        <end position="97"/>
    </location>
</feature>
<evidence type="ECO:0000313" key="4">
    <source>
        <dbReference type="Proteomes" id="UP000682733"/>
    </source>
</evidence>